<dbReference type="InterPro" id="IPR019572">
    <property type="entry name" value="UBA_E1_SCCH"/>
</dbReference>
<dbReference type="FunFam" id="3.50.50.80:FF:000001">
    <property type="entry name" value="ubiquitin-like modifier-activating enzyme 1"/>
    <property type="match status" value="1"/>
</dbReference>
<dbReference type="FunFam" id="3.40.50.720:FF:000015">
    <property type="entry name" value="Ubiquitin-activating enzyme E1 1"/>
    <property type="match status" value="1"/>
</dbReference>
<accession>A0AAF3J4Z9</accession>
<evidence type="ECO:0000313" key="13">
    <source>
        <dbReference type="WBParaSite" id="MBELARI_LOCUS16548"/>
    </source>
</evidence>
<dbReference type="GO" id="GO:0005737">
    <property type="term" value="C:cytoplasm"/>
    <property type="evidence" value="ECO:0007669"/>
    <property type="project" value="TreeGrafter"/>
</dbReference>
<dbReference type="InterPro" id="IPR035985">
    <property type="entry name" value="Ubiquitin-activating_enz"/>
</dbReference>
<dbReference type="Gene3D" id="3.30.70.360">
    <property type="match status" value="1"/>
</dbReference>
<name>A0AAF3J4Z9_9BILA</name>
<dbReference type="Gene3D" id="3.40.630.10">
    <property type="entry name" value="Zn peptidases"/>
    <property type="match status" value="1"/>
</dbReference>
<dbReference type="Pfam" id="PF00899">
    <property type="entry name" value="ThiF"/>
    <property type="match status" value="2"/>
</dbReference>
<dbReference type="InterPro" id="IPR036264">
    <property type="entry name" value="Bact_exopeptidase_dim_dom"/>
</dbReference>
<dbReference type="InterPro" id="IPR001261">
    <property type="entry name" value="ArgE/DapE_CS"/>
</dbReference>
<dbReference type="GO" id="GO:0016787">
    <property type="term" value="F:hydrolase activity"/>
    <property type="evidence" value="ECO:0007669"/>
    <property type="project" value="UniProtKB-KW"/>
</dbReference>
<dbReference type="NCBIfam" id="TIGR01408">
    <property type="entry name" value="Ube1"/>
    <property type="match status" value="1"/>
</dbReference>
<dbReference type="Gene3D" id="3.40.50.720">
    <property type="entry name" value="NAD(P)-binding Rossmann-like Domain"/>
    <property type="match status" value="1"/>
</dbReference>
<keyword evidence="6" id="KW-0436">Ligase</keyword>
<proteinExistence type="inferred from homology"/>
<dbReference type="SUPFAM" id="SSF69572">
    <property type="entry name" value="Activating enzymes of the ubiquitin-like proteins"/>
    <property type="match status" value="2"/>
</dbReference>
<feature type="domain" description="Ubiquitin-activating enzyme E1 C-terminal" evidence="11">
    <location>
        <begin position="892"/>
        <end position="1016"/>
    </location>
</feature>
<dbReference type="Gene3D" id="3.50.50.80">
    <property type="entry name" value="Ubiquitin-activating enzyme E1, inactive adenylation domain, subdomain 1"/>
    <property type="match status" value="1"/>
</dbReference>
<dbReference type="InterPro" id="IPR011650">
    <property type="entry name" value="Peptidase_M20_dimer"/>
</dbReference>
<keyword evidence="9" id="KW-0378">Hydrolase</keyword>
<comment type="catalytic activity">
    <reaction evidence="1">
        <text>ATP + ubiquitin + [E1 ubiquitin-activating enzyme]-L-cysteine = AMP + diphosphate + S-ubiquitinyl-[E1 ubiquitin-activating enzyme]-L-cysteine.</text>
        <dbReference type="EC" id="6.2.1.45"/>
    </reaction>
</comment>
<dbReference type="PRINTS" id="PR01849">
    <property type="entry name" value="UBIQUITINACT"/>
</dbReference>
<dbReference type="Pfam" id="PF10585">
    <property type="entry name" value="UBA_E1_SCCH"/>
    <property type="match status" value="1"/>
</dbReference>
<dbReference type="Gene3D" id="3.10.290.60">
    <property type="entry name" value="Ubiquitin-activating enzyme E1, UFD domain"/>
    <property type="match status" value="1"/>
</dbReference>
<dbReference type="PANTHER" id="PTHR10953">
    <property type="entry name" value="UBIQUITIN-ACTIVATING ENZYME E1"/>
    <property type="match status" value="1"/>
</dbReference>
<sequence>MCKATEESNGNQEQLDTNLYSRQIYALGESAMKNLRQSSVLISGIGGVGVEIAKNLILGGIRHVKIHDQKEATWYDLSAQYFLREEDIGKNRATASFARLAELNDSVTCTLNTDPLTEELIKNFDLIILTDTPLALQLEISQWIRRHGKKMIVAEARGLFSYIFADLGERFCVLDPNGEKVREFYINGVDRISGEVFTQEPHGLMNGDSVVFSEIKGMNQLNDCQALPITVKGPSVFNIGDVAKDFNDYTEGGRGKQVKMPIYLDYKPLSKAIEEPEIMPWDFAKMDYPNQLHLLFQALHRMEEKHDRTPRPKNDVDVDLLQNELPENSGVDKDLLKMFSYGARGNLVNICSVVGGIAAQEVMKTITHHMTPLKQYLYLDHSDALPGDWSSFDTAKLKAQDCSARDHRYDGQATIFGWEYQEELANRKLFIVGSGAIGCELLKNLAMMGVACGKNGLIKITDMDQIETSNLNRQFLFRKTDVGQKKSVCAARAVKAFNPAVNIEAMSERVCPETEPIFNDEFFGGLHCVLNALDNVEARRYVDQQCVFYGLPLLESGTLGTKGNVQVVYPHLTESYSASPDPPEQTIPYCTLKNFPTEIHHTIQWARDKFEALYTQAAELANRYLNDQDAFFRYLESSEPRISDGQKAEMLTAVLKALDSERPSAPEDCVTWARKLFEEYFHDTIAQMLHLFPPEHLTKNGQRFWGGAKRCPHALRFDANKDVHLDFIFAASFIRSQEYNMKPITDRERVAQIANSVQFTEFVPKSGVKIATNDEEAREFERPGAQDLLQDTEALIERLKKLKPDLPALNHIDFEKDDDRNQHIMFITSCSNLRAENYDIESADFFKTKGIAGRIIPAIATTTAAVSGLVCVEFLKTIDANGCLAKTPIERLKNGFINLSLPLTCFSQPTGAPRKKYNDKPWTVWDSLEVRAPMTTQQLIQWVENEVGQGSVVSIGYGVASIYTSFMTPAKKTARLPMDLRKAIEEVTQKAIPSHKKSLIIDVLIEKENDDNDMLVDEDGYIDIPYTQYFGDAFHSYQYQYIESTIPVSNQFSTHAYQWQSKNHGNVHIFSRSPFSTFEIVMEKFNLTNFLIKCMEIESTTGDEGKFADFLAKFMRDSGWNVVEQLVENERKNLIISLGAMKDIDVVFCSHLDTVSPYIPPKFDGQIFWGRGSNDAKGQISAMISMALDLQKNHEELAKKLGLLFTVGEECGNCGMKKVNELDDLNPKFMIIGEPSENSLGTIQKGGLKVLLNVTGKAGHSSYPGTGESAVHKMVEILADIMKHPWPKNEHGETTFNIGYVNGGEQNFPATWPPKAETIIFFRTVTDTDEIYKQLEILINRRAEIVLLSEIDPEKLHPKPHELADIPTASIPFTTDLCHFWRRDISKGVGRQNKEFVGGAFVYGAGSALTAHADDEHVSLAELEKAVAVYKRLALYTCKASSC</sequence>
<dbReference type="FunFam" id="3.50.50.80:FF:000002">
    <property type="entry name" value="SUMO-activating enzyme subunit 2"/>
    <property type="match status" value="1"/>
</dbReference>
<reference evidence="13" key="1">
    <citation type="submission" date="2024-02" db="UniProtKB">
        <authorList>
            <consortium name="WormBaseParasite"/>
        </authorList>
    </citation>
    <scope>IDENTIFICATION</scope>
</reference>
<dbReference type="PANTHER" id="PTHR10953:SF4">
    <property type="entry name" value="UBIQUITIN-ACTIVATING ENZYME E1 C-TERMINAL DOMAIN-CONTAINING PROTEIN"/>
    <property type="match status" value="1"/>
</dbReference>
<evidence type="ECO:0000256" key="9">
    <source>
        <dbReference type="ARBA" id="ARBA00022801"/>
    </source>
</evidence>
<comment type="similarity">
    <text evidence="4">Belongs to the peptidase M20A family.</text>
</comment>
<dbReference type="Gene3D" id="1.10.10.2660">
    <property type="entry name" value="Ubiquitin-activating enzyme E1, SCCH domain"/>
    <property type="match status" value="1"/>
</dbReference>
<dbReference type="CDD" id="cd01490">
    <property type="entry name" value="Ube1_repeat2"/>
    <property type="match status" value="1"/>
</dbReference>
<dbReference type="InterPro" id="IPR002933">
    <property type="entry name" value="Peptidase_M20"/>
</dbReference>
<evidence type="ECO:0000256" key="1">
    <source>
        <dbReference type="ARBA" id="ARBA00000488"/>
    </source>
</evidence>
<dbReference type="Pfam" id="PF09358">
    <property type="entry name" value="E1_UFD"/>
    <property type="match status" value="1"/>
</dbReference>
<dbReference type="Pfam" id="PF01546">
    <property type="entry name" value="Peptidase_M20"/>
    <property type="match status" value="1"/>
</dbReference>
<evidence type="ECO:0000256" key="4">
    <source>
        <dbReference type="ARBA" id="ARBA00006247"/>
    </source>
</evidence>
<evidence type="ECO:0000256" key="7">
    <source>
        <dbReference type="ARBA" id="ARBA00022741"/>
    </source>
</evidence>
<evidence type="ECO:0000256" key="8">
    <source>
        <dbReference type="ARBA" id="ARBA00022786"/>
    </source>
</evidence>
<dbReference type="InterPro" id="IPR038252">
    <property type="entry name" value="UBA_E1_C_sf"/>
</dbReference>
<evidence type="ECO:0000313" key="12">
    <source>
        <dbReference type="Proteomes" id="UP000887575"/>
    </source>
</evidence>
<dbReference type="InterPro" id="IPR018965">
    <property type="entry name" value="Ub-activating_enz_E1_C"/>
</dbReference>
<dbReference type="InterPro" id="IPR042449">
    <property type="entry name" value="Ub-E1_IAD_1"/>
</dbReference>
<keyword evidence="10" id="KW-0067">ATP-binding</keyword>
<evidence type="ECO:0000256" key="10">
    <source>
        <dbReference type="ARBA" id="ARBA00022840"/>
    </source>
</evidence>
<evidence type="ECO:0000259" key="11">
    <source>
        <dbReference type="SMART" id="SM00985"/>
    </source>
</evidence>
<protein>
    <recommendedName>
        <fullName evidence="5">E1 ubiquitin-activating enzyme</fullName>
        <ecNumber evidence="5">6.2.1.45</ecNumber>
    </recommendedName>
</protein>
<dbReference type="InterPro" id="IPR045886">
    <property type="entry name" value="ThiF/MoeB/HesA"/>
</dbReference>
<dbReference type="Proteomes" id="UP000887575">
    <property type="component" value="Unassembled WGS sequence"/>
</dbReference>
<dbReference type="GO" id="GO:0005524">
    <property type="term" value="F:ATP binding"/>
    <property type="evidence" value="ECO:0007669"/>
    <property type="project" value="UniProtKB-KW"/>
</dbReference>
<keyword evidence="12" id="KW-1185">Reference proteome</keyword>
<dbReference type="PROSITE" id="PS00759">
    <property type="entry name" value="ARGE_DAPE_CPG2_2"/>
    <property type="match status" value="1"/>
</dbReference>
<comment type="similarity">
    <text evidence="3">Belongs to the ubiquitin-activating E1 family.</text>
</comment>
<dbReference type="InterPro" id="IPR042302">
    <property type="entry name" value="E1_FCCH_sf"/>
</dbReference>
<dbReference type="InterPro" id="IPR042063">
    <property type="entry name" value="Ubi_acti_E1_SCCH"/>
</dbReference>
<dbReference type="Gene3D" id="3.40.50.12550">
    <property type="entry name" value="Ubiquitin-activating enzyme E1, inactive adenylation domain, subdomain 2"/>
    <property type="match status" value="1"/>
</dbReference>
<evidence type="ECO:0000256" key="6">
    <source>
        <dbReference type="ARBA" id="ARBA00022598"/>
    </source>
</evidence>
<evidence type="ECO:0000256" key="5">
    <source>
        <dbReference type="ARBA" id="ARBA00012990"/>
    </source>
</evidence>
<dbReference type="InterPro" id="IPR000594">
    <property type="entry name" value="ThiF_NAD_FAD-bd"/>
</dbReference>
<dbReference type="WBParaSite" id="MBELARI_LOCUS16548">
    <property type="protein sequence ID" value="MBELARI_LOCUS16548"/>
    <property type="gene ID" value="MBELARI_LOCUS16548"/>
</dbReference>
<evidence type="ECO:0000256" key="3">
    <source>
        <dbReference type="ARBA" id="ARBA00005673"/>
    </source>
</evidence>
<dbReference type="GO" id="GO:0031510">
    <property type="term" value="C:SUMO activating enzyme complex"/>
    <property type="evidence" value="ECO:0007669"/>
    <property type="project" value="TreeGrafter"/>
</dbReference>
<dbReference type="FunFam" id="1.10.10.2660:FF:000001">
    <property type="entry name" value="Ubiquitin-activating enzyme E1 1"/>
    <property type="match status" value="1"/>
</dbReference>
<keyword evidence="7" id="KW-0547">Nucleotide-binding</keyword>
<dbReference type="SUPFAM" id="SSF53187">
    <property type="entry name" value="Zn-dependent exopeptidases"/>
    <property type="match status" value="1"/>
</dbReference>
<dbReference type="GO" id="GO:0019948">
    <property type="term" value="F:SUMO activating enzyme activity"/>
    <property type="evidence" value="ECO:0007669"/>
    <property type="project" value="TreeGrafter"/>
</dbReference>
<dbReference type="InterPro" id="IPR000011">
    <property type="entry name" value="UBQ/SUMO-activ_enz_E1-like"/>
</dbReference>
<organism evidence="12 13">
    <name type="scientific">Mesorhabditis belari</name>
    <dbReference type="NCBI Taxonomy" id="2138241"/>
    <lineage>
        <taxon>Eukaryota</taxon>
        <taxon>Metazoa</taxon>
        <taxon>Ecdysozoa</taxon>
        <taxon>Nematoda</taxon>
        <taxon>Chromadorea</taxon>
        <taxon>Rhabditida</taxon>
        <taxon>Rhabditina</taxon>
        <taxon>Rhabditomorpha</taxon>
        <taxon>Rhabditoidea</taxon>
        <taxon>Rhabditidae</taxon>
        <taxon>Mesorhabditinae</taxon>
        <taxon>Mesorhabditis</taxon>
    </lineage>
</organism>
<comment type="pathway">
    <text evidence="2">Protein modification; protein ubiquitination.</text>
</comment>
<dbReference type="Pfam" id="PF07687">
    <property type="entry name" value="M20_dimer"/>
    <property type="match status" value="1"/>
</dbReference>
<dbReference type="SMART" id="SM00985">
    <property type="entry name" value="UBA_e1_C"/>
    <property type="match status" value="1"/>
</dbReference>
<dbReference type="Gene3D" id="2.40.30.180">
    <property type="entry name" value="Ubiquitin-activating enzyme E1, FCCH domain"/>
    <property type="match status" value="1"/>
</dbReference>
<dbReference type="InterPro" id="IPR018075">
    <property type="entry name" value="UBQ-activ_enz_E1"/>
</dbReference>
<evidence type="ECO:0000256" key="2">
    <source>
        <dbReference type="ARBA" id="ARBA00004906"/>
    </source>
</evidence>
<dbReference type="GO" id="GO:0004839">
    <property type="term" value="F:ubiquitin activating enzyme activity"/>
    <property type="evidence" value="ECO:0007669"/>
    <property type="project" value="UniProtKB-EC"/>
</dbReference>
<keyword evidence="8" id="KW-0833">Ubl conjugation pathway</keyword>
<dbReference type="GO" id="GO:0016925">
    <property type="term" value="P:protein sumoylation"/>
    <property type="evidence" value="ECO:0007669"/>
    <property type="project" value="TreeGrafter"/>
</dbReference>
<dbReference type="EC" id="6.2.1.45" evidence="5"/>
<dbReference type="SUPFAM" id="SSF55031">
    <property type="entry name" value="Bacterial exopeptidase dimerisation domain"/>
    <property type="match status" value="1"/>
</dbReference>